<dbReference type="VEuPathDB" id="MicrosporidiaDB:A0H76_1124"/>
<proteinExistence type="predicted"/>
<protein>
    <submittedName>
        <fullName evidence="1">Uncharacterized protein</fullName>
    </submittedName>
</protein>
<accession>A0A1X0QHM5</accession>
<gene>
    <name evidence="1" type="ORF">A0H76_1124</name>
</gene>
<reference evidence="1 2" key="1">
    <citation type="journal article" date="2017" name="Environ. Microbiol.">
        <title>Decay of the glycolytic pathway and adaptation to intranuclear parasitism within Enterocytozoonidae microsporidia.</title>
        <authorList>
            <person name="Wiredu Boakye D."/>
            <person name="Jaroenlak P."/>
            <person name="Prachumwat A."/>
            <person name="Williams T.A."/>
            <person name="Bateman K.S."/>
            <person name="Itsathitphaisarn O."/>
            <person name="Sritunyalucksana K."/>
            <person name="Paszkiewicz K.H."/>
            <person name="Moore K.A."/>
            <person name="Stentiford G.D."/>
            <person name="Williams B.A."/>
        </authorList>
    </citation>
    <scope>NUCLEOTIDE SEQUENCE [LARGE SCALE GENOMIC DNA]</scope>
    <source>
        <strain evidence="2">canceri</strain>
    </source>
</reference>
<evidence type="ECO:0000313" key="1">
    <source>
        <dbReference type="EMBL" id="ORD99270.1"/>
    </source>
</evidence>
<comment type="caution">
    <text evidence="1">The sequence shown here is derived from an EMBL/GenBank/DDBJ whole genome shotgun (WGS) entry which is preliminary data.</text>
</comment>
<evidence type="ECO:0000313" key="2">
    <source>
        <dbReference type="Proteomes" id="UP000192501"/>
    </source>
</evidence>
<name>A0A1X0QHM5_9MICR</name>
<sequence>MKIPILFLHLLSCENHMRLSNEYEQKPLFFYRSSWSIILNNTLNSVKLHKTKRLIIEEKDILYFIAKLNLELSSVLSRKEYSIDKDDFEIYKIMVCVNPELLMKLDDANYHLQFFSKHFNYKVQQSNFQSVLNDFIYSLFKNVFDFHENFIEKLFKDVDEEAFIKVVKEFDNTCITKIFKNLLETPKLIGLFIGTELKFFIVFIKTCKKYNKEKFLIKNVIRNEIEKIFNELLIKNTDYVQMIKFEIFLKDVCRCIEELIICKITHSRFEESELRYFGNKLESALERYFETDKTYEFRTFIGTVKKSEELKTIEFCKFVDELVVLIRSKNGLAVFENIFKKNFI</sequence>
<dbReference type="AlphaFoldDB" id="A0A1X0QHM5"/>
<dbReference type="Proteomes" id="UP000192501">
    <property type="component" value="Unassembled WGS sequence"/>
</dbReference>
<dbReference type="EMBL" id="LTAI01000244">
    <property type="protein sequence ID" value="ORD99270.1"/>
    <property type="molecule type" value="Genomic_DNA"/>
</dbReference>
<organism evidence="1 2">
    <name type="scientific">Hepatospora eriocheir</name>
    <dbReference type="NCBI Taxonomy" id="1081669"/>
    <lineage>
        <taxon>Eukaryota</taxon>
        <taxon>Fungi</taxon>
        <taxon>Fungi incertae sedis</taxon>
        <taxon>Microsporidia</taxon>
        <taxon>Hepatosporidae</taxon>
        <taxon>Hepatospora</taxon>
    </lineage>
</organism>